<dbReference type="Proteomes" id="UP000186098">
    <property type="component" value="Unassembled WGS sequence"/>
</dbReference>
<dbReference type="InterPro" id="IPR029044">
    <property type="entry name" value="Nucleotide-diphossugar_trans"/>
</dbReference>
<dbReference type="SUPFAM" id="SSF53448">
    <property type="entry name" value="Nucleotide-diphospho-sugar transferases"/>
    <property type="match status" value="1"/>
</dbReference>
<dbReference type="GO" id="GO:0016740">
    <property type="term" value="F:transferase activity"/>
    <property type="evidence" value="ECO:0007669"/>
    <property type="project" value="UniProtKB-KW"/>
</dbReference>
<gene>
    <name evidence="1" type="ORF">SAMN05421795_10279</name>
</gene>
<evidence type="ECO:0000313" key="2">
    <source>
        <dbReference type="Proteomes" id="UP000186098"/>
    </source>
</evidence>
<dbReference type="Gene3D" id="3.90.550.10">
    <property type="entry name" value="Spore Coat Polysaccharide Biosynthesis Protein SpsA, Chain A"/>
    <property type="match status" value="1"/>
</dbReference>
<dbReference type="STRING" id="407234.SAMN05421795_10279"/>
<organism evidence="1 2">
    <name type="scientific">Phaeovulum vinaykumarii</name>
    <dbReference type="NCBI Taxonomy" id="407234"/>
    <lineage>
        <taxon>Bacteria</taxon>
        <taxon>Pseudomonadati</taxon>
        <taxon>Pseudomonadota</taxon>
        <taxon>Alphaproteobacteria</taxon>
        <taxon>Rhodobacterales</taxon>
        <taxon>Paracoccaceae</taxon>
        <taxon>Phaeovulum</taxon>
    </lineage>
</organism>
<dbReference type="AlphaFoldDB" id="A0A1N7KRA9"/>
<reference evidence="2" key="1">
    <citation type="submission" date="2017-01" db="EMBL/GenBank/DDBJ databases">
        <authorList>
            <person name="Varghese N."/>
            <person name="Submissions S."/>
        </authorList>
    </citation>
    <scope>NUCLEOTIDE SEQUENCE [LARGE SCALE GENOMIC DNA]</scope>
    <source>
        <strain evidence="2">DSM 18714</strain>
    </source>
</reference>
<accession>A0A1N7KRA9</accession>
<proteinExistence type="predicted"/>
<evidence type="ECO:0000313" key="1">
    <source>
        <dbReference type="EMBL" id="SIS64119.1"/>
    </source>
</evidence>
<dbReference type="Pfam" id="PF13704">
    <property type="entry name" value="Glyco_tranf_2_4"/>
    <property type="match status" value="1"/>
</dbReference>
<sequence length="351" mass="40112">MKTMDGPRDLRAVLKMRDLRAALKMRRRRQRLLWRALRARHALHPVADRTAAIAPGDILAFACLRNEAVRLPHFLAHYRRLGVRHFLVVDNDSTDTTRALLADQPDVSLWHTAAGYKAARFGLDWTTWLQIRHGHGHWCLTLDADEILIYPYWETRPLPALTEWLDAEGRPSFAAMMLDLYPRGPLEAQTYSPGDDPFAVLSWYDAGNYTIVRRAPMDNLWIQGGVRSRVLLDAPRRGPTLTKLPLVRWNRRFVYVNSAHAALPPRLNRVYDDQGGEAPSGLLLHTKFLPQIVQRSAEEKARRQHFADADAFAAYYDRLIASPDLWCPASTRLGGWRSLEARGLMSRGGWI</sequence>
<dbReference type="EMBL" id="FTOM01000002">
    <property type="protein sequence ID" value="SIS64119.1"/>
    <property type="molecule type" value="Genomic_DNA"/>
</dbReference>
<name>A0A1N7KRA9_9RHOB</name>
<protein>
    <submittedName>
        <fullName evidence="1">Glycosyl transferase family 2</fullName>
    </submittedName>
</protein>
<keyword evidence="1" id="KW-0808">Transferase</keyword>
<keyword evidence="2" id="KW-1185">Reference proteome</keyword>